<feature type="region of interest" description="Disordered" evidence="2">
    <location>
        <begin position="184"/>
        <end position="207"/>
    </location>
</feature>
<proteinExistence type="predicted"/>
<dbReference type="STRING" id="72664.V4ME42"/>
<dbReference type="PROSITE" id="PS00028">
    <property type="entry name" value="ZINC_FINGER_C2H2_1"/>
    <property type="match status" value="2"/>
</dbReference>
<dbReference type="PROSITE" id="PS50157">
    <property type="entry name" value="ZINC_FINGER_C2H2_2"/>
    <property type="match status" value="2"/>
</dbReference>
<keyword evidence="1" id="KW-0863">Zinc-finger</keyword>
<evidence type="ECO:0000256" key="1">
    <source>
        <dbReference type="PROSITE-ProRule" id="PRU00042"/>
    </source>
</evidence>
<dbReference type="eggNOG" id="KOG1721">
    <property type="taxonomic scope" value="Eukaryota"/>
</dbReference>
<dbReference type="Pfam" id="PF13912">
    <property type="entry name" value="zf-C2H2_6"/>
    <property type="match status" value="3"/>
</dbReference>
<gene>
    <name evidence="4" type="ORF">EUTSA_v10023020mg</name>
</gene>
<dbReference type="EMBL" id="KI517392">
    <property type="protein sequence ID" value="ESQ50793.1"/>
    <property type="molecule type" value="Genomic_DNA"/>
</dbReference>
<dbReference type="PANTHER" id="PTHR47591:SF1">
    <property type="entry name" value="ZINC FINGER PROTEIN ZAT2-RELATED"/>
    <property type="match status" value="1"/>
</dbReference>
<dbReference type="GO" id="GO:0048235">
    <property type="term" value="P:pollen sperm cell differentiation"/>
    <property type="evidence" value="ECO:0007669"/>
    <property type="project" value="EnsemblPlants"/>
</dbReference>
<dbReference type="Proteomes" id="UP000030689">
    <property type="component" value="Unassembled WGS sequence"/>
</dbReference>
<evidence type="ECO:0000313" key="4">
    <source>
        <dbReference type="EMBL" id="ESQ50793.1"/>
    </source>
</evidence>
<name>V4ME42_EUTSA</name>
<evidence type="ECO:0000313" key="5">
    <source>
        <dbReference type="Proteomes" id="UP000030689"/>
    </source>
</evidence>
<evidence type="ECO:0000259" key="3">
    <source>
        <dbReference type="PROSITE" id="PS50157"/>
    </source>
</evidence>
<feature type="domain" description="C2H2-type" evidence="3">
    <location>
        <begin position="146"/>
        <end position="173"/>
    </location>
</feature>
<dbReference type="PANTHER" id="PTHR47591">
    <property type="entry name" value="ZINC FINGER PROTEIN ZAT2-RELATED"/>
    <property type="match status" value="1"/>
</dbReference>
<dbReference type="Gramene" id="ESQ50793">
    <property type="protein sequence ID" value="ESQ50793"/>
    <property type="gene ID" value="EUTSA_v10023020mg"/>
</dbReference>
<evidence type="ECO:0000256" key="2">
    <source>
        <dbReference type="SAM" id="MobiDB-lite"/>
    </source>
</evidence>
<protein>
    <recommendedName>
        <fullName evidence="3">C2H2-type domain-containing protein</fullName>
    </recommendedName>
</protein>
<keyword evidence="5" id="KW-1185">Reference proteome</keyword>
<keyword evidence="1" id="KW-0479">Metal-binding</keyword>
<accession>V4ME42</accession>
<dbReference type="OrthoDB" id="6077919at2759"/>
<dbReference type="GO" id="GO:0008270">
    <property type="term" value="F:zinc ion binding"/>
    <property type="evidence" value="ECO:0007669"/>
    <property type="project" value="UniProtKB-KW"/>
</dbReference>
<reference evidence="4 5" key="1">
    <citation type="journal article" date="2013" name="Front. Plant Sci.">
        <title>The Reference Genome of the Halophytic Plant Eutrema salsugineum.</title>
        <authorList>
            <person name="Yang R."/>
            <person name="Jarvis D.E."/>
            <person name="Chen H."/>
            <person name="Beilstein M.A."/>
            <person name="Grimwood J."/>
            <person name="Jenkins J."/>
            <person name="Shu S."/>
            <person name="Prochnik S."/>
            <person name="Xin M."/>
            <person name="Ma C."/>
            <person name="Schmutz J."/>
            <person name="Wing R.A."/>
            <person name="Mitchell-Olds T."/>
            <person name="Schumaker K.S."/>
            <person name="Wang X."/>
        </authorList>
    </citation>
    <scope>NUCLEOTIDE SEQUENCE [LARGE SCALE GENOMIC DNA]</scope>
</reference>
<dbReference type="InterPro" id="IPR013087">
    <property type="entry name" value="Znf_C2H2_type"/>
</dbReference>
<sequence length="285" mass="31370">MTNTSDSDPNFNIPFAPSNVILPSYNQNPRRKRTKLSNNETGSSSSSSSRPKPVKKPDPNAPKITRPCTECGRQFWSMKALFGHMRCHPERQWRGINPPPNHQRTATSSSSLASVASEEDHNIASTLLMLANGSMTGSSGAVEARFECGVCKKVFGSHQALGGHRATHKHVKGCFAITNLTEEDPVPLSPPPHHHHHQETVDQDHKSKSHVKFVSGINHRYNICSRVFSSGQALGGHMRCHWEKDQEEKNQDSTVIDLNVPPAMNLPSSSSDTLSECSLDLRLGL</sequence>
<dbReference type="SUPFAM" id="SSF57667">
    <property type="entry name" value="beta-beta-alpha zinc fingers"/>
    <property type="match status" value="1"/>
</dbReference>
<dbReference type="Gene3D" id="3.30.160.60">
    <property type="entry name" value="Classic Zinc Finger"/>
    <property type="match status" value="1"/>
</dbReference>
<dbReference type="AlphaFoldDB" id="V4ME42"/>
<dbReference type="InterPro" id="IPR036236">
    <property type="entry name" value="Znf_C2H2_sf"/>
</dbReference>
<dbReference type="SMART" id="SM00355">
    <property type="entry name" value="ZnF_C2H2"/>
    <property type="match status" value="3"/>
</dbReference>
<feature type="region of interest" description="Disordered" evidence="2">
    <location>
        <begin position="1"/>
        <end position="67"/>
    </location>
</feature>
<feature type="domain" description="C2H2-type" evidence="3">
    <location>
        <begin position="66"/>
        <end position="93"/>
    </location>
</feature>
<keyword evidence="1" id="KW-0862">Zinc</keyword>
<dbReference type="KEGG" id="eus:EUTSA_v10023020mg"/>
<dbReference type="OMA" id="NICYRVY"/>
<feature type="compositionally biased region" description="Polar residues" evidence="2">
    <location>
        <begin position="1"/>
        <end position="10"/>
    </location>
</feature>
<organism evidence="4 5">
    <name type="scientific">Eutrema salsugineum</name>
    <name type="common">Saltwater cress</name>
    <name type="synonym">Sisymbrium salsugineum</name>
    <dbReference type="NCBI Taxonomy" id="72664"/>
    <lineage>
        <taxon>Eukaryota</taxon>
        <taxon>Viridiplantae</taxon>
        <taxon>Streptophyta</taxon>
        <taxon>Embryophyta</taxon>
        <taxon>Tracheophyta</taxon>
        <taxon>Spermatophyta</taxon>
        <taxon>Magnoliopsida</taxon>
        <taxon>eudicotyledons</taxon>
        <taxon>Gunneridae</taxon>
        <taxon>Pentapetalae</taxon>
        <taxon>rosids</taxon>
        <taxon>malvids</taxon>
        <taxon>Brassicales</taxon>
        <taxon>Brassicaceae</taxon>
        <taxon>Eutremeae</taxon>
        <taxon>Eutrema</taxon>
    </lineage>
</organism>